<dbReference type="PANTHER" id="PTHR33124:SF43">
    <property type="entry name" value="TRANSCRIPTION FACTOR PAR2"/>
    <property type="match status" value="1"/>
</dbReference>
<dbReference type="InterPro" id="IPR044660">
    <property type="entry name" value="IBH1-like"/>
</dbReference>
<proteinExistence type="predicted"/>
<dbReference type="CDD" id="cd11444">
    <property type="entry name" value="bHLH_AtIBH1_like"/>
    <property type="match status" value="1"/>
</dbReference>
<dbReference type="InterPro" id="IPR044549">
    <property type="entry name" value="bHLH_AtIBH1-like"/>
</dbReference>
<sequence>MEVTEHGEPTSALQRKTTRVHQNPDLGMPKSKRLKGLTGPSDRTNRATREQSLLEQKSGPRGGGEIESGDEEGNDPADVEKKIMALQRIVPGGEELAIDKLFEETAGYILTLQCQVKAMRALTNFFESLERTKRKLGG</sequence>
<evidence type="ECO:0000256" key="5">
    <source>
        <dbReference type="SAM" id="MobiDB-lite"/>
    </source>
</evidence>
<keyword evidence="4" id="KW-0539">Nucleus</keyword>
<organism evidence="6 7">
    <name type="scientific">Trapa incisa</name>
    <dbReference type="NCBI Taxonomy" id="236973"/>
    <lineage>
        <taxon>Eukaryota</taxon>
        <taxon>Viridiplantae</taxon>
        <taxon>Streptophyta</taxon>
        <taxon>Embryophyta</taxon>
        <taxon>Tracheophyta</taxon>
        <taxon>Spermatophyta</taxon>
        <taxon>Magnoliopsida</taxon>
        <taxon>eudicotyledons</taxon>
        <taxon>Gunneridae</taxon>
        <taxon>Pentapetalae</taxon>
        <taxon>rosids</taxon>
        <taxon>malvids</taxon>
        <taxon>Myrtales</taxon>
        <taxon>Lythraceae</taxon>
        <taxon>Trapa</taxon>
    </lineage>
</organism>
<dbReference type="PANTHER" id="PTHR33124">
    <property type="entry name" value="TRANSCRIPTION FACTOR IBH1-LIKE 1"/>
    <property type="match status" value="1"/>
</dbReference>
<dbReference type="AlphaFoldDB" id="A0AAN7GDW9"/>
<feature type="compositionally biased region" description="Acidic residues" evidence="5">
    <location>
        <begin position="67"/>
        <end position="77"/>
    </location>
</feature>
<name>A0AAN7GDW9_9MYRT</name>
<dbReference type="GO" id="GO:0006355">
    <property type="term" value="P:regulation of DNA-templated transcription"/>
    <property type="evidence" value="ECO:0007669"/>
    <property type="project" value="InterPro"/>
</dbReference>
<comment type="subcellular location">
    <subcellularLocation>
        <location evidence="1">Nucleus</location>
    </subcellularLocation>
</comment>
<comment type="caution">
    <text evidence="6">The sequence shown here is derived from an EMBL/GenBank/DDBJ whole genome shotgun (WGS) entry which is preliminary data.</text>
</comment>
<keyword evidence="7" id="KW-1185">Reference proteome</keyword>
<protein>
    <submittedName>
        <fullName evidence="6">Uncharacterized protein</fullName>
    </submittedName>
</protein>
<dbReference type="Proteomes" id="UP001345219">
    <property type="component" value="Chromosome 9"/>
</dbReference>
<keyword evidence="3" id="KW-0804">Transcription</keyword>
<dbReference type="GO" id="GO:0005634">
    <property type="term" value="C:nucleus"/>
    <property type="evidence" value="ECO:0007669"/>
    <property type="project" value="UniProtKB-SubCell"/>
</dbReference>
<reference evidence="6 7" key="1">
    <citation type="journal article" date="2023" name="Hortic Res">
        <title>Pangenome of water caltrop reveals structural variations and asymmetric subgenome divergence after allopolyploidization.</title>
        <authorList>
            <person name="Zhang X."/>
            <person name="Chen Y."/>
            <person name="Wang L."/>
            <person name="Yuan Y."/>
            <person name="Fang M."/>
            <person name="Shi L."/>
            <person name="Lu R."/>
            <person name="Comes H.P."/>
            <person name="Ma Y."/>
            <person name="Chen Y."/>
            <person name="Huang G."/>
            <person name="Zhou Y."/>
            <person name="Zheng Z."/>
            <person name="Qiu Y."/>
        </authorList>
    </citation>
    <scope>NUCLEOTIDE SEQUENCE [LARGE SCALE GENOMIC DNA]</scope>
    <source>
        <tissue evidence="6">Roots</tissue>
    </source>
</reference>
<evidence type="ECO:0000256" key="3">
    <source>
        <dbReference type="ARBA" id="ARBA00023163"/>
    </source>
</evidence>
<accession>A0AAN7GDW9</accession>
<evidence type="ECO:0000256" key="1">
    <source>
        <dbReference type="ARBA" id="ARBA00004123"/>
    </source>
</evidence>
<dbReference type="EMBL" id="JAXIOK010000022">
    <property type="protein sequence ID" value="KAK4743651.1"/>
    <property type="molecule type" value="Genomic_DNA"/>
</dbReference>
<gene>
    <name evidence="6" type="ORF">SAY87_009963</name>
</gene>
<evidence type="ECO:0000313" key="6">
    <source>
        <dbReference type="EMBL" id="KAK4743651.1"/>
    </source>
</evidence>
<feature type="region of interest" description="Disordered" evidence="5">
    <location>
        <begin position="1"/>
        <end position="78"/>
    </location>
</feature>
<evidence type="ECO:0000256" key="2">
    <source>
        <dbReference type="ARBA" id="ARBA00023015"/>
    </source>
</evidence>
<evidence type="ECO:0000313" key="7">
    <source>
        <dbReference type="Proteomes" id="UP001345219"/>
    </source>
</evidence>
<evidence type="ECO:0000256" key="4">
    <source>
        <dbReference type="ARBA" id="ARBA00023242"/>
    </source>
</evidence>
<keyword evidence="2" id="KW-0805">Transcription regulation</keyword>